<keyword evidence="11" id="KW-1185">Reference proteome</keyword>
<evidence type="ECO:0000256" key="2">
    <source>
        <dbReference type="ARBA" id="ARBA00004496"/>
    </source>
</evidence>
<feature type="coiled-coil region" evidence="8">
    <location>
        <begin position="197"/>
        <end position="224"/>
    </location>
</feature>
<dbReference type="Gene3D" id="1.20.5.490">
    <property type="entry name" value="Single helix bin"/>
    <property type="match status" value="1"/>
</dbReference>
<comment type="similarity">
    <text evidence="3">Belongs to the TSC-22/Dip/Bun family.</text>
</comment>
<evidence type="ECO:0000256" key="4">
    <source>
        <dbReference type="ARBA" id="ARBA00022490"/>
    </source>
</evidence>
<dbReference type="EMBL" id="JARKIK010000081">
    <property type="protein sequence ID" value="KAK8725780.1"/>
    <property type="molecule type" value="Genomic_DNA"/>
</dbReference>
<proteinExistence type="inferred from homology"/>
<keyword evidence="5" id="KW-0805">Transcription regulation</keyword>
<accession>A0AAW0W8S0</accession>
<dbReference type="GO" id="GO:0005829">
    <property type="term" value="C:cytosol"/>
    <property type="evidence" value="ECO:0007669"/>
    <property type="project" value="TreeGrafter"/>
</dbReference>
<sequence length="249" mass="26917">MSVMMGYNGGGPSGGGGGSGGPSRDILYQDTECLPPYQDTGCGLPPYQEAGCGLPAYQEAGCGLPTYQEAGCGLPSHGLTSRDPPSHDLAHGLDYSSDVDSSHLPYTPEPEPPLEFPCGPEYNLTNNNGDAGGGVGGEGRPRRRRRTPPKAKIDINDNSLYSVYCFFKSLLSASTASTVAIDNKIEQAMDLVKSHLMFAVREEVEVLKEKITELMERISQLEYENTVLRQYATQEALQQIQQPRHTSNT</sequence>
<evidence type="ECO:0000313" key="10">
    <source>
        <dbReference type="EMBL" id="KAK8725780.1"/>
    </source>
</evidence>
<reference evidence="10 11" key="1">
    <citation type="journal article" date="2024" name="BMC Genomics">
        <title>Genome assembly of redclaw crayfish (Cherax quadricarinatus) provides insights into its immune adaptation and hypoxia tolerance.</title>
        <authorList>
            <person name="Liu Z."/>
            <person name="Zheng J."/>
            <person name="Li H."/>
            <person name="Fang K."/>
            <person name="Wang S."/>
            <person name="He J."/>
            <person name="Zhou D."/>
            <person name="Weng S."/>
            <person name="Chi M."/>
            <person name="Gu Z."/>
            <person name="He J."/>
            <person name="Li F."/>
            <person name="Wang M."/>
        </authorList>
    </citation>
    <scope>NUCLEOTIDE SEQUENCE [LARGE SCALE GENOMIC DNA]</scope>
    <source>
        <strain evidence="10">ZL_2023a</strain>
    </source>
</reference>
<evidence type="ECO:0000256" key="1">
    <source>
        <dbReference type="ARBA" id="ARBA00004123"/>
    </source>
</evidence>
<dbReference type="GO" id="GO:0005634">
    <property type="term" value="C:nucleus"/>
    <property type="evidence" value="ECO:0007669"/>
    <property type="project" value="UniProtKB-SubCell"/>
</dbReference>
<keyword evidence="4" id="KW-0963">Cytoplasm</keyword>
<evidence type="ECO:0000313" key="11">
    <source>
        <dbReference type="Proteomes" id="UP001445076"/>
    </source>
</evidence>
<dbReference type="InterPro" id="IPR047862">
    <property type="entry name" value="TSC22/BUN_CS"/>
</dbReference>
<evidence type="ECO:0000256" key="9">
    <source>
        <dbReference type="SAM" id="MobiDB-lite"/>
    </source>
</evidence>
<dbReference type="GO" id="GO:0006357">
    <property type="term" value="P:regulation of transcription by RNA polymerase II"/>
    <property type="evidence" value="ECO:0007669"/>
    <property type="project" value="InterPro"/>
</dbReference>
<dbReference type="Proteomes" id="UP001445076">
    <property type="component" value="Unassembled WGS sequence"/>
</dbReference>
<dbReference type="AlphaFoldDB" id="A0AAW0W8S0"/>
<dbReference type="PROSITE" id="PS01289">
    <property type="entry name" value="TSC22"/>
    <property type="match status" value="1"/>
</dbReference>
<dbReference type="GO" id="GO:0043066">
    <property type="term" value="P:negative regulation of apoptotic process"/>
    <property type="evidence" value="ECO:0007669"/>
    <property type="project" value="TreeGrafter"/>
</dbReference>
<evidence type="ECO:0000256" key="5">
    <source>
        <dbReference type="ARBA" id="ARBA00023015"/>
    </source>
</evidence>
<keyword evidence="8" id="KW-0175">Coiled coil</keyword>
<dbReference type="GO" id="GO:0008284">
    <property type="term" value="P:positive regulation of cell population proliferation"/>
    <property type="evidence" value="ECO:0007669"/>
    <property type="project" value="TreeGrafter"/>
</dbReference>
<dbReference type="InterPro" id="IPR000580">
    <property type="entry name" value="TSC22/Bun"/>
</dbReference>
<protein>
    <submittedName>
        <fullName evidence="10">Uncharacterized protein</fullName>
    </submittedName>
</protein>
<dbReference type="FunFam" id="1.20.5.490:FF:000002">
    <property type="entry name" value="TSC22 domain family, member 1"/>
    <property type="match status" value="1"/>
</dbReference>
<feature type="compositionally biased region" description="Gly residues" evidence="9">
    <location>
        <begin position="7"/>
        <end position="21"/>
    </location>
</feature>
<dbReference type="PANTHER" id="PTHR46745:SF1">
    <property type="entry name" value="TSC22 DOMAIN FAMILY PROTEIN 1"/>
    <property type="match status" value="1"/>
</dbReference>
<evidence type="ECO:0000256" key="7">
    <source>
        <dbReference type="ARBA" id="ARBA00023242"/>
    </source>
</evidence>
<dbReference type="PANTHER" id="PTHR46745">
    <property type="entry name" value="TSC22 DOMAIN FAMILY PROTEIN 1"/>
    <property type="match status" value="1"/>
</dbReference>
<gene>
    <name evidence="10" type="ORF">OTU49_010478</name>
</gene>
<evidence type="ECO:0000256" key="8">
    <source>
        <dbReference type="SAM" id="Coils"/>
    </source>
</evidence>
<feature type="region of interest" description="Disordered" evidence="9">
    <location>
        <begin position="1"/>
        <end position="24"/>
    </location>
</feature>
<feature type="region of interest" description="Disordered" evidence="9">
    <location>
        <begin position="125"/>
        <end position="150"/>
    </location>
</feature>
<name>A0AAW0W8S0_CHEQU</name>
<dbReference type="Pfam" id="PF01166">
    <property type="entry name" value="TSC22"/>
    <property type="match status" value="1"/>
</dbReference>
<keyword evidence="7" id="KW-0539">Nucleus</keyword>
<comment type="caution">
    <text evidence="10">The sequence shown here is derived from an EMBL/GenBank/DDBJ whole genome shotgun (WGS) entry which is preliminary data.</text>
</comment>
<evidence type="ECO:0000256" key="3">
    <source>
        <dbReference type="ARBA" id="ARBA00007908"/>
    </source>
</evidence>
<comment type="subcellular location">
    <subcellularLocation>
        <location evidence="2">Cytoplasm</location>
    </subcellularLocation>
    <subcellularLocation>
        <location evidence="1">Nucleus</location>
    </subcellularLocation>
</comment>
<dbReference type="SUPFAM" id="SSF58026">
    <property type="entry name" value="Delta-sleep-inducing peptide immunoreactive peptide"/>
    <property type="match status" value="1"/>
</dbReference>
<organism evidence="10 11">
    <name type="scientific">Cherax quadricarinatus</name>
    <name type="common">Australian red claw crayfish</name>
    <dbReference type="NCBI Taxonomy" id="27406"/>
    <lineage>
        <taxon>Eukaryota</taxon>
        <taxon>Metazoa</taxon>
        <taxon>Ecdysozoa</taxon>
        <taxon>Arthropoda</taxon>
        <taxon>Crustacea</taxon>
        <taxon>Multicrustacea</taxon>
        <taxon>Malacostraca</taxon>
        <taxon>Eumalacostraca</taxon>
        <taxon>Eucarida</taxon>
        <taxon>Decapoda</taxon>
        <taxon>Pleocyemata</taxon>
        <taxon>Astacidea</taxon>
        <taxon>Parastacoidea</taxon>
        <taxon>Parastacidae</taxon>
        <taxon>Cherax</taxon>
    </lineage>
</organism>
<keyword evidence="6" id="KW-0804">Transcription</keyword>
<evidence type="ECO:0000256" key="6">
    <source>
        <dbReference type="ARBA" id="ARBA00023163"/>
    </source>
</evidence>